<feature type="domain" description="EF-hand" evidence="1">
    <location>
        <begin position="888"/>
        <end position="923"/>
    </location>
</feature>
<accession>A0ABY4CHL7</accession>
<reference evidence="2" key="1">
    <citation type="submission" date="2022-03" db="EMBL/GenBank/DDBJ databases">
        <title>Genome Identification and Characterization of new species Bdellovibrio reynosense LBG001 sp. nov. from a Mexico soil sample.</title>
        <authorList>
            <person name="Camilli A."/>
            <person name="Ajao Y."/>
            <person name="Guo X."/>
        </authorList>
    </citation>
    <scope>NUCLEOTIDE SEQUENCE</scope>
    <source>
        <strain evidence="2">LBG001</strain>
    </source>
</reference>
<evidence type="ECO:0000259" key="1">
    <source>
        <dbReference type="PROSITE" id="PS50222"/>
    </source>
</evidence>
<evidence type="ECO:0000313" key="2">
    <source>
        <dbReference type="EMBL" id="UOF01690.1"/>
    </source>
</evidence>
<proteinExistence type="predicted"/>
<dbReference type="PROSITE" id="PS50222">
    <property type="entry name" value="EF_HAND_2"/>
    <property type="match status" value="1"/>
</dbReference>
<dbReference type="InterPro" id="IPR002048">
    <property type="entry name" value="EF_hand_dom"/>
</dbReference>
<gene>
    <name evidence="2" type="ORF">MNR06_01820</name>
</gene>
<dbReference type="Proteomes" id="UP000830116">
    <property type="component" value="Chromosome"/>
</dbReference>
<dbReference type="PROSITE" id="PS51257">
    <property type="entry name" value="PROKAR_LIPOPROTEIN"/>
    <property type="match status" value="1"/>
</dbReference>
<name>A0ABY4CHL7_9BACT</name>
<keyword evidence="3" id="KW-1185">Reference proteome</keyword>
<protein>
    <recommendedName>
        <fullName evidence="1">EF-hand domain-containing protein</fullName>
    </recommendedName>
</protein>
<evidence type="ECO:0000313" key="3">
    <source>
        <dbReference type="Proteomes" id="UP000830116"/>
    </source>
</evidence>
<dbReference type="EMBL" id="CP093442">
    <property type="protein sequence ID" value="UOF01690.1"/>
    <property type="molecule type" value="Genomic_DNA"/>
</dbReference>
<organism evidence="2 3">
    <name type="scientific">Bdellovibrio reynosensis</name>
    <dbReference type="NCBI Taxonomy" id="2835041"/>
    <lineage>
        <taxon>Bacteria</taxon>
        <taxon>Pseudomonadati</taxon>
        <taxon>Bdellovibrionota</taxon>
        <taxon>Bdellovibrionia</taxon>
        <taxon>Bdellovibrionales</taxon>
        <taxon>Pseudobdellovibrionaceae</taxon>
        <taxon>Bdellovibrio</taxon>
    </lineage>
</organism>
<sequence>MFSKLNWSFKTISLVTAAFLGLSACDSKVGEAPPPPQSQEFGGTDCLTEAKPVIKAFVLGDAKTEELEATWICIDSAIEKFKRYVRGRSADRYTPQELATFLENNFLAKSEDPPISPALQAEFMKVKLLFLGGSPNYISRAELDKILVLTKSLREITIKLNPYMKVLSLNWSVTEANNIQRDVRYFEDANREVQNAARTLAALIEKNGQTYKLSDFVFLMEEMGTFFKEKWEFPKIIARYMPLVKKVKKALAGGQENSITPNEWRRFALLGARGYVQYLRYHYFIKSAPETGTGYRLSYLSRTVEDVLSVFQDLVAEKPEEVVSRDEVTDLLKTLAVVWPEFKVSPGLVLEGMKVKALFFGGSVDSFSARDFETARLKVSRIKILVERFLPFYTIYGREWDPSFYEAEEAQRLFMESQFVLEATVREAGSLFEGTYDINDVKGLMREIESLYGGFAEKKISEKMEPYIPLVIDAKKIIFGGNDSSLRKGHWSTLLSFAARVYTDFLYYDYFLSERNLEEPLSVSYMSILANQSLNILRDLLAAKKASNFSAEELGKLVGHLGKVGLIPDKLTAKSIEGFVDVLVNNILVFPEQRIKGTLPNALTMGSVEVLRQEAQVWLDTELFISKLVQNWKPEEGLNTADLISLLEKEKSQVNETTPLYSGLHEIQLAVQGPVTHTVDEQGRLIISNRFVQLYTAKSLRQLNMNRSLARILIRSVSKDLEAIKTYKGASLEEIQEPFLKVFPALVDLGFIDKKSVNFVKSRFLEANLFTPHADGNNFASQAELSTLVGMIWSGVRINNMLRETLIQECFNGRQITNSDSVSIACAQKAYKKAMPTVMTATPEYLKFQKHASNEDWAVFMTNAFKAAGYQPNDKKEALIEDIALTPHVLQYIESVFARYDKNKDGYIETSEGLKAYPAFKGIIMDVAKDQLNSGKLKTSELQPLFMYILRYGKAPDGLAEGACFRYIWVKKPEKWNIWAGRSKMAEILGYIADQSRQGKKPSSQNNMGLSLTCDWLN</sequence>
<dbReference type="RefSeq" id="WP_243538295.1">
    <property type="nucleotide sequence ID" value="NZ_CP093442.1"/>
</dbReference>